<evidence type="ECO:0000313" key="3">
    <source>
        <dbReference type="Proteomes" id="UP000271087"/>
    </source>
</evidence>
<reference evidence="2 3" key="2">
    <citation type="submission" date="2018-08" db="EMBL/GenBank/DDBJ databases">
        <authorList>
            <person name="Laetsch R D."/>
            <person name="Stevens L."/>
            <person name="Kumar S."/>
            <person name="Blaxter L. M."/>
        </authorList>
    </citation>
    <scope>NUCLEOTIDE SEQUENCE [LARGE SCALE GENOMIC DNA]</scope>
</reference>
<evidence type="ECO:0000313" key="4">
    <source>
        <dbReference type="WBParaSite" id="nOo.2.0.1.t13709-RA"/>
    </source>
</evidence>
<dbReference type="AlphaFoldDB" id="A0A182EZU7"/>
<sequence>MTNEQRIQMERMLNEIMPLIDKLRVLRDSITSHLKSLNDWKITEEELEDEIRIIMDNIEGLLSSYSQPQPYTTAINDIDMLQRLQDQIMQLLQKTVDKEQTVRQNLPSYLPGINKIKQKIEK</sequence>
<evidence type="ECO:0000313" key="2">
    <source>
        <dbReference type="EMBL" id="VDN04678.1"/>
    </source>
</evidence>
<keyword evidence="3" id="KW-1185">Reference proteome</keyword>
<name>A0A182EZU7_ONCOC</name>
<evidence type="ECO:0000259" key="1">
    <source>
        <dbReference type="Pfam" id="PF24531"/>
    </source>
</evidence>
<organism evidence="4">
    <name type="scientific">Onchocerca ochengi</name>
    <name type="common">Filarial nematode worm</name>
    <dbReference type="NCBI Taxonomy" id="42157"/>
    <lineage>
        <taxon>Eukaryota</taxon>
        <taxon>Metazoa</taxon>
        <taxon>Ecdysozoa</taxon>
        <taxon>Nematoda</taxon>
        <taxon>Chromadorea</taxon>
        <taxon>Rhabditida</taxon>
        <taxon>Spirurina</taxon>
        <taxon>Spiruromorpha</taxon>
        <taxon>Filarioidea</taxon>
        <taxon>Onchocercidae</taxon>
        <taxon>Onchocerca</taxon>
    </lineage>
</organism>
<accession>A0A182EZU7</accession>
<gene>
    <name evidence="2" type="ORF">NOO_LOCUS13709</name>
</gene>
<dbReference type="STRING" id="42157.A0A182EZU7"/>
<reference evidence="4" key="1">
    <citation type="submission" date="2016-06" db="UniProtKB">
        <authorList>
            <consortium name="WormBaseParasite"/>
        </authorList>
    </citation>
    <scope>IDENTIFICATION</scope>
</reference>
<feature type="domain" description="Nuclear anchorage protein 1 spectrin repeat" evidence="1">
    <location>
        <begin position="41"/>
        <end position="120"/>
    </location>
</feature>
<dbReference type="InterPro" id="IPR057132">
    <property type="entry name" value="ANC1_spectrin_dom"/>
</dbReference>
<dbReference type="EMBL" id="UYRW01017892">
    <property type="protein sequence ID" value="VDN04678.1"/>
    <property type="molecule type" value="Genomic_DNA"/>
</dbReference>
<dbReference type="Pfam" id="PF24531">
    <property type="entry name" value="ANC1_spectrin"/>
    <property type="match status" value="1"/>
</dbReference>
<proteinExistence type="predicted"/>
<protein>
    <submittedName>
        <fullName evidence="4">Membrane-bound metallopeptidase</fullName>
    </submittedName>
</protein>
<dbReference type="WBParaSite" id="nOo.2.0.1.t13709-RA">
    <property type="protein sequence ID" value="nOo.2.0.1.t13709-RA"/>
    <property type="gene ID" value="nOo.2.0.1.g13709"/>
</dbReference>
<dbReference type="Proteomes" id="UP000271087">
    <property type="component" value="Unassembled WGS sequence"/>
</dbReference>